<evidence type="ECO:0000256" key="4">
    <source>
        <dbReference type="ARBA" id="ARBA00030552"/>
    </source>
</evidence>
<feature type="coiled-coil region" evidence="6">
    <location>
        <begin position="116"/>
        <end position="161"/>
    </location>
</feature>
<proteinExistence type="inferred from homology"/>
<evidence type="ECO:0000313" key="9">
    <source>
        <dbReference type="Proteomes" id="UP000204211"/>
    </source>
</evidence>
<dbReference type="EMBL" id="AY291586">
    <property type="protein sequence ID" value="AAP44108.1"/>
    <property type="molecule type" value="Genomic_DNA"/>
</dbReference>
<protein>
    <recommendedName>
        <fullName evidence="3">Aphid transmission protein</fullName>
    </recommendedName>
    <alternativeName>
        <fullName evidence="5">Atf</fullName>
    </alternativeName>
    <alternativeName>
        <fullName evidence="4">Protein 2</fullName>
    </alternativeName>
</protein>
<dbReference type="RefSeq" id="YP_006732331.1">
    <property type="nucleotide sequence ID" value="NC_018616.1"/>
</dbReference>
<accession>Q7THB7</accession>
<evidence type="ECO:0000256" key="1">
    <source>
        <dbReference type="ARBA" id="ARBA00003851"/>
    </source>
</evidence>
<keyword evidence="9" id="KW-1185">Reference proteome</keyword>
<dbReference type="EMBL" id="JX272320">
    <property type="protein sequence ID" value="AFR69280.1"/>
    <property type="molecule type" value="Genomic_DNA"/>
</dbReference>
<name>Q7THB7_DMV</name>
<dbReference type="KEGG" id="vg:13663317"/>
<dbReference type="Proteomes" id="UP000204211">
    <property type="component" value="Segment"/>
</dbReference>
<comment type="function">
    <text evidence="1">This protein is involved in virus transmission.</text>
</comment>
<evidence type="ECO:0000313" key="8">
    <source>
        <dbReference type="EMBL" id="AFR69280.1"/>
    </source>
</evidence>
<dbReference type="GeneID" id="13663317"/>
<reference evidence="8 9" key="2">
    <citation type="journal article" date="2015" name="Plant Mol. Biol. Rep.">
        <title>A Region Containing an as-1 Element of Dahlia Mosaic Virus (DaMV) Subgenomic Transcript Promoter Plays a Key Role in Green Tissue- and Root-Specific Expression in Plants.</title>
        <authorList>
            <person name="Banerjee J."/>
            <person name="Shoo D.K."/>
            <person name="Raha S."/>
            <person name="Sarker S."/>
            <person name="Dey N."/>
            <person name="Maiti I.B."/>
        </authorList>
    </citation>
    <scope>NUCLEOTIDE SEQUENCE [LARGE SCALE GENOMIC DNA]</scope>
</reference>
<dbReference type="Pfam" id="PF03233">
    <property type="entry name" value="Cauli_AT"/>
    <property type="match status" value="1"/>
</dbReference>
<comment type="similarity">
    <text evidence="2">Belongs to the caulimoviridae ORF II family.</text>
</comment>
<evidence type="ECO:0000256" key="3">
    <source>
        <dbReference type="ARBA" id="ARBA00013349"/>
    </source>
</evidence>
<evidence type="ECO:0000256" key="2">
    <source>
        <dbReference type="ARBA" id="ARBA00007612"/>
    </source>
</evidence>
<reference evidence="7" key="1">
    <citation type="submission" date="2003-05" db="EMBL/GenBank/DDBJ databases">
        <title>Molecular analysis of Dahlia mosaic virus (DaMV).</title>
        <authorList>
            <person name="Maiti I.B."/>
            <person name="Pattanaik S."/>
        </authorList>
    </citation>
    <scope>NUCLEOTIDE SEQUENCE</scope>
</reference>
<evidence type="ECO:0000256" key="5">
    <source>
        <dbReference type="ARBA" id="ARBA00030748"/>
    </source>
</evidence>
<dbReference type="OrthoDB" id="24349at10239"/>
<dbReference type="InterPro" id="IPR004917">
    <property type="entry name" value="Caulimo_AT"/>
</dbReference>
<keyword evidence="6" id="KW-0175">Coiled coil</keyword>
<evidence type="ECO:0000313" key="7">
    <source>
        <dbReference type="EMBL" id="AAP44108.1"/>
    </source>
</evidence>
<organism evidence="7">
    <name type="scientific">Dahlia mosaic virus</name>
    <name type="common">DMV</name>
    <dbReference type="NCBI Taxonomy" id="213888"/>
    <lineage>
        <taxon>Viruses</taxon>
        <taxon>Riboviria</taxon>
        <taxon>Pararnavirae</taxon>
        <taxon>Artverviricota</taxon>
        <taxon>Revtraviricetes</taxon>
        <taxon>Ortervirales</taxon>
        <taxon>Caulimoviridae</taxon>
        <taxon>Caulimovirus</taxon>
        <taxon>Caulimovirus tessellodahliae</taxon>
    </lineage>
</organism>
<evidence type="ECO:0000256" key="6">
    <source>
        <dbReference type="SAM" id="Coils"/>
    </source>
</evidence>
<sequence length="167" mass="19055">MSNASANPHIYKKDKYVRLKSLEPVSSKQRQYYFATDDKKSNIKSIAAHCNNLNVVVAKSWLKLSKLLSYLGLEKDESEAYSKNKLPFGQFFKDLTKSFQEGGDNKEEKTNLLPTLQEMSNRIGKISEETKKLAEQDTVTNKQLEAMVKDFDKRLKEIQDSVKAIVG</sequence>